<organism evidence="2 3">
    <name type="scientific">Dickeya undicola</name>
    <dbReference type="NCBI Taxonomy" id="1577887"/>
    <lineage>
        <taxon>Bacteria</taxon>
        <taxon>Pseudomonadati</taxon>
        <taxon>Pseudomonadota</taxon>
        <taxon>Gammaproteobacteria</taxon>
        <taxon>Enterobacterales</taxon>
        <taxon>Pectobacteriaceae</taxon>
        <taxon>Dickeya</taxon>
    </lineage>
</organism>
<evidence type="ECO:0000256" key="1">
    <source>
        <dbReference type="SAM" id="Phobius"/>
    </source>
</evidence>
<keyword evidence="3" id="KW-1185">Reference proteome</keyword>
<comment type="caution">
    <text evidence="2">The sequence shown here is derived from an EMBL/GenBank/DDBJ whole genome shotgun (WGS) entry which is preliminary data.</text>
</comment>
<keyword evidence="1" id="KW-0472">Membrane</keyword>
<gene>
    <name evidence="2" type="ORF">EFS38_00495</name>
</gene>
<evidence type="ECO:0008006" key="4">
    <source>
        <dbReference type="Google" id="ProtNLM"/>
    </source>
</evidence>
<reference evidence="2 3" key="1">
    <citation type="submission" date="2018-11" db="EMBL/GenBank/DDBJ databases">
        <title>Characterization of surface water Dickeya isolates.</title>
        <authorList>
            <person name="Van Gijsegem F."/>
            <person name="Pedron J."/>
        </authorList>
    </citation>
    <scope>NUCLEOTIDE SEQUENCE [LARGE SCALE GENOMIC DNA]</scope>
    <source>
        <strain evidence="2 3">FVG10-MFV-A16</strain>
    </source>
</reference>
<dbReference type="EMBL" id="RJLS01000001">
    <property type="protein sequence ID" value="RNM28545.1"/>
    <property type="molecule type" value="Genomic_DNA"/>
</dbReference>
<sequence length="77" mass="8494">MCDRGVLRFSFGVACLVTLSVLLLYLTRQRAVQSVVSSDERPVRGKCYTLTGAVLCQRWRNCACHSASTLSSAVIIR</sequence>
<feature type="transmembrane region" description="Helical" evidence="1">
    <location>
        <begin position="6"/>
        <end position="26"/>
    </location>
</feature>
<protein>
    <recommendedName>
        <fullName evidence="4">Secreted protein</fullName>
    </recommendedName>
</protein>
<name>A0ABX9X1D1_9GAMM</name>
<keyword evidence="1" id="KW-0812">Transmembrane</keyword>
<evidence type="ECO:0000313" key="2">
    <source>
        <dbReference type="EMBL" id="RNM28545.1"/>
    </source>
</evidence>
<proteinExistence type="predicted"/>
<dbReference type="Proteomes" id="UP000271870">
    <property type="component" value="Unassembled WGS sequence"/>
</dbReference>
<accession>A0ABX9X1D1</accession>
<evidence type="ECO:0000313" key="3">
    <source>
        <dbReference type="Proteomes" id="UP000271870"/>
    </source>
</evidence>
<keyword evidence="1" id="KW-1133">Transmembrane helix</keyword>